<dbReference type="VEuPathDB" id="FungiDB:C8Q69DRAFT_511198"/>
<keyword evidence="1 2" id="KW-0808">Transferase</keyword>
<dbReference type="AlphaFoldDB" id="A0A443HHD1"/>
<dbReference type="InterPro" id="IPR050317">
    <property type="entry name" value="Plant_Fungal_Acyltransferase"/>
</dbReference>
<sequence length="502" mass="56523">MEVKKHLVRPDAPFEATCPLSPADVQIPLRYIRKVFVYSLDQSDEGFNSAEAIDNLASRLEDSLKTFLRPLSEDVFAFPQLLGRVVEPENAHPYVLVDKSSAIRFTVVSRQDISFEDLQPEKRFPDHAWWIDYFATGLNLSEMGKAPNAPESFVVQLTSIRGGIVLTAQVSHRITDGYGFAGFIRRWFSRARAASGIQIHEQDLDKSLALAIHDRGRLTWDIDMAKAGTAMASVKKWEAHYAESANATAGNSLIGTDNVETKIFWMSNEKIEELRKLIGEYTTSQPTAFEAIVAFAWRCLSRVRSESNAHSLTKTRSNISASMFGVDSRRRLNPQLPVEYFGNATALIVARLPVSILSSAQPSAIHSVIAEVQNTLRNDTTDPNLRQVIQHVAENLKLGKNIPLDLPGNDFIFNSWEHLYSSADELDLGIGTFRAVRYLMDAPITPSYLLILPSFGQRKRTPRTRHYSARYAGGLELKLNLPRYQMEKLENSQEWTHYVCGY</sequence>
<dbReference type="PANTHER" id="PTHR31642:SF310">
    <property type="entry name" value="FATTY ALCOHOL:CAFFEOYL-COA ACYLTRANSFERASE"/>
    <property type="match status" value="1"/>
</dbReference>
<dbReference type="Proteomes" id="UP000283841">
    <property type="component" value="Unassembled WGS sequence"/>
</dbReference>
<dbReference type="PANTHER" id="PTHR31642">
    <property type="entry name" value="TRICHOTHECENE 3-O-ACETYLTRANSFERASE"/>
    <property type="match status" value="1"/>
</dbReference>
<proteinExistence type="predicted"/>
<keyword evidence="3" id="KW-1185">Reference proteome</keyword>
<evidence type="ECO:0000313" key="3">
    <source>
        <dbReference type="Proteomes" id="UP000283841"/>
    </source>
</evidence>
<accession>A0A443HHD1</accession>
<dbReference type="InterPro" id="IPR023213">
    <property type="entry name" value="CAT-like_dom_sf"/>
</dbReference>
<dbReference type="GO" id="GO:0016747">
    <property type="term" value="F:acyltransferase activity, transferring groups other than amino-acyl groups"/>
    <property type="evidence" value="ECO:0007669"/>
    <property type="project" value="TreeGrafter"/>
</dbReference>
<reference evidence="2 3" key="1">
    <citation type="journal article" date="2018" name="Front. Microbiol.">
        <title>Genomic and genetic insights into a cosmopolitan fungus, Paecilomyces variotii (Eurotiales).</title>
        <authorList>
            <person name="Urquhart A.S."/>
            <person name="Mondo S.J."/>
            <person name="Makela M.R."/>
            <person name="Hane J.K."/>
            <person name="Wiebenga A."/>
            <person name="He G."/>
            <person name="Mihaltcheva S."/>
            <person name="Pangilinan J."/>
            <person name="Lipzen A."/>
            <person name="Barry K."/>
            <person name="de Vries R.P."/>
            <person name="Grigoriev I.V."/>
            <person name="Idnurm A."/>
        </authorList>
    </citation>
    <scope>NUCLEOTIDE SEQUENCE [LARGE SCALE GENOMIC DNA]</scope>
    <source>
        <strain evidence="2 3">CBS 101075</strain>
    </source>
</reference>
<evidence type="ECO:0000313" key="2">
    <source>
        <dbReference type="EMBL" id="RWQ91179.1"/>
    </source>
</evidence>
<dbReference type="GeneID" id="39602532"/>
<protein>
    <submittedName>
        <fullName evidence="2">Transferase</fullName>
    </submittedName>
</protein>
<gene>
    <name evidence="2" type="ORF">C8Q69DRAFT_511198</name>
</gene>
<dbReference type="EMBL" id="RCNU01000026">
    <property type="protein sequence ID" value="RWQ91179.1"/>
    <property type="molecule type" value="Genomic_DNA"/>
</dbReference>
<organism evidence="2 3">
    <name type="scientific">Byssochlamys spectabilis</name>
    <name type="common">Paecilomyces variotii</name>
    <dbReference type="NCBI Taxonomy" id="264951"/>
    <lineage>
        <taxon>Eukaryota</taxon>
        <taxon>Fungi</taxon>
        <taxon>Dikarya</taxon>
        <taxon>Ascomycota</taxon>
        <taxon>Pezizomycotina</taxon>
        <taxon>Eurotiomycetes</taxon>
        <taxon>Eurotiomycetidae</taxon>
        <taxon>Eurotiales</taxon>
        <taxon>Thermoascaceae</taxon>
        <taxon>Paecilomyces</taxon>
    </lineage>
</organism>
<evidence type="ECO:0000256" key="1">
    <source>
        <dbReference type="ARBA" id="ARBA00022679"/>
    </source>
</evidence>
<name>A0A443HHD1_BYSSP</name>
<dbReference type="Gene3D" id="3.30.559.10">
    <property type="entry name" value="Chloramphenicol acetyltransferase-like domain"/>
    <property type="match status" value="2"/>
</dbReference>
<comment type="caution">
    <text evidence="2">The sequence shown here is derived from an EMBL/GenBank/DDBJ whole genome shotgun (WGS) entry which is preliminary data.</text>
</comment>
<dbReference type="RefSeq" id="XP_028480824.1">
    <property type="nucleotide sequence ID" value="XM_028633255.1"/>
</dbReference>
<dbReference type="Pfam" id="PF02458">
    <property type="entry name" value="Transferase"/>
    <property type="match status" value="1"/>
</dbReference>
<dbReference type="STRING" id="264951.A0A443HHD1"/>